<dbReference type="AlphaFoldDB" id="A0A5B7JPR5"/>
<comment type="caution">
    <text evidence="2">The sequence shown here is derived from an EMBL/GenBank/DDBJ whole genome shotgun (WGS) entry which is preliminary data.</text>
</comment>
<proteinExistence type="predicted"/>
<protein>
    <submittedName>
        <fullName evidence="2">Uncharacterized protein</fullName>
    </submittedName>
</protein>
<organism evidence="2 3">
    <name type="scientific">Portunus trituberculatus</name>
    <name type="common">Swimming crab</name>
    <name type="synonym">Neptunus trituberculatus</name>
    <dbReference type="NCBI Taxonomy" id="210409"/>
    <lineage>
        <taxon>Eukaryota</taxon>
        <taxon>Metazoa</taxon>
        <taxon>Ecdysozoa</taxon>
        <taxon>Arthropoda</taxon>
        <taxon>Crustacea</taxon>
        <taxon>Multicrustacea</taxon>
        <taxon>Malacostraca</taxon>
        <taxon>Eumalacostraca</taxon>
        <taxon>Eucarida</taxon>
        <taxon>Decapoda</taxon>
        <taxon>Pleocyemata</taxon>
        <taxon>Brachyura</taxon>
        <taxon>Eubrachyura</taxon>
        <taxon>Portunoidea</taxon>
        <taxon>Portunidae</taxon>
        <taxon>Portuninae</taxon>
        <taxon>Portunus</taxon>
    </lineage>
</organism>
<reference evidence="2 3" key="1">
    <citation type="submission" date="2019-05" db="EMBL/GenBank/DDBJ databases">
        <title>Another draft genome of Portunus trituberculatus and its Hox gene families provides insights of decapod evolution.</title>
        <authorList>
            <person name="Jeong J.-H."/>
            <person name="Song I."/>
            <person name="Kim S."/>
            <person name="Choi T."/>
            <person name="Kim D."/>
            <person name="Ryu S."/>
            <person name="Kim W."/>
        </authorList>
    </citation>
    <scope>NUCLEOTIDE SEQUENCE [LARGE SCALE GENOMIC DNA]</scope>
    <source>
        <tissue evidence="2">Muscle</tissue>
    </source>
</reference>
<sequence>MWRVCVPPTRSTGRAPHTSLLSSSRGPRLTPTARGRLTRRITSLFRSPGRRPSSVLLCRDTLGFGTT</sequence>
<keyword evidence="3" id="KW-1185">Reference proteome</keyword>
<evidence type="ECO:0000313" key="3">
    <source>
        <dbReference type="Proteomes" id="UP000324222"/>
    </source>
</evidence>
<evidence type="ECO:0000313" key="2">
    <source>
        <dbReference type="EMBL" id="MPC95107.1"/>
    </source>
</evidence>
<accession>A0A5B7JPR5</accession>
<name>A0A5B7JPR5_PORTR</name>
<evidence type="ECO:0000256" key="1">
    <source>
        <dbReference type="SAM" id="MobiDB-lite"/>
    </source>
</evidence>
<gene>
    <name evidence="2" type="ORF">E2C01_090303</name>
</gene>
<dbReference type="Proteomes" id="UP000324222">
    <property type="component" value="Unassembled WGS sequence"/>
</dbReference>
<feature type="region of interest" description="Disordered" evidence="1">
    <location>
        <begin position="1"/>
        <end position="34"/>
    </location>
</feature>
<dbReference type="EMBL" id="VSRR010101033">
    <property type="protein sequence ID" value="MPC95107.1"/>
    <property type="molecule type" value="Genomic_DNA"/>
</dbReference>